<dbReference type="PROSITE" id="PS50110">
    <property type="entry name" value="RESPONSE_REGULATORY"/>
    <property type="match status" value="1"/>
</dbReference>
<keyword evidence="6" id="KW-1185">Reference proteome</keyword>
<dbReference type="Proteomes" id="UP000276223">
    <property type="component" value="Unassembled WGS sequence"/>
</dbReference>
<sequence length="220" mass="24984">MKKTVLFVDDEPNFTSAVKRALRHEPYRILTAHSAMEALRLLSEEPVDVVVSDERMPGMTGSEFLALVRERHPRTLRIMLTGYATLEAAIRAINEGEIYRFLTKPCHTQDLCQVLRQALAFQNALERSFQKQGVKATSFEAAALMEELERHHPGITRLKIDETGAILLDDANLGLPQETLEIVSKPEELEATEQGKKEADKVMKRSGQRSERRPKELYEV</sequence>
<evidence type="ECO:0000256" key="2">
    <source>
        <dbReference type="PROSITE-ProRule" id="PRU00169"/>
    </source>
</evidence>
<feature type="domain" description="Response regulatory" evidence="4">
    <location>
        <begin position="4"/>
        <end position="119"/>
    </location>
</feature>
<feature type="region of interest" description="Disordered" evidence="3">
    <location>
        <begin position="184"/>
        <end position="220"/>
    </location>
</feature>
<dbReference type="PANTHER" id="PTHR44591:SF19">
    <property type="entry name" value="TWO-COMPONENT RESPONSE REGULATOR-RELATED"/>
    <property type="match status" value="1"/>
</dbReference>
<dbReference type="InterPro" id="IPR050595">
    <property type="entry name" value="Bact_response_regulator"/>
</dbReference>
<protein>
    <submittedName>
        <fullName evidence="5">Response regulator receiver domain-containing protein</fullName>
    </submittedName>
</protein>
<reference evidence="5 6" key="1">
    <citation type="submission" date="2018-11" db="EMBL/GenBank/DDBJ databases">
        <title>Genomic Encyclopedia of Type Strains, Phase IV (KMG-IV): sequencing the most valuable type-strain genomes for metagenomic binning, comparative biology and taxonomic classification.</title>
        <authorList>
            <person name="Goeker M."/>
        </authorList>
    </citation>
    <scope>NUCLEOTIDE SEQUENCE [LARGE SCALE GENOMIC DNA]</scope>
    <source>
        <strain evidence="5 6">DSM 22027</strain>
    </source>
</reference>
<dbReference type="SMART" id="SM00448">
    <property type="entry name" value="REC"/>
    <property type="match status" value="1"/>
</dbReference>
<dbReference type="PANTHER" id="PTHR44591">
    <property type="entry name" value="STRESS RESPONSE REGULATOR PROTEIN 1"/>
    <property type="match status" value="1"/>
</dbReference>
<dbReference type="EMBL" id="RJVA01000015">
    <property type="protein sequence ID" value="ROQ90128.1"/>
    <property type="molecule type" value="Genomic_DNA"/>
</dbReference>
<evidence type="ECO:0000256" key="3">
    <source>
        <dbReference type="SAM" id="MobiDB-lite"/>
    </source>
</evidence>
<evidence type="ECO:0000256" key="1">
    <source>
        <dbReference type="ARBA" id="ARBA00022553"/>
    </source>
</evidence>
<comment type="caution">
    <text evidence="5">The sequence shown here is derived from an EMBL/GenBank/DDBJ whole genome shotgun (WGS) entry which is preliminary data.</text>
</comment>
<evidence type="ECO:0000313" key="6">
    <source>
        <dbReference type="Proteomes" id="UP000276223"/>
    </source>
</evidence>
<organism evidence="5 6">
    <name type="scientific">Desulfosoma caldarium</name>
    <dbReference type="NCBI Taxonomy" id="610254"/>
    <lineage>
        <taxon>Bacteria</taxon>
        <taxon>Pseudomonadati</taxon>
        <taxon>Thermodesulfobacteriota</taxon>
        <taxon>Syntrophobacteria</taxon>
        <taxon>Syntrophobacterales</taxon>
        <taxon>Syntrophobacteraceae</taxon>
        <taxon>Desulfosoma</taxon>
    </lineage>
</organism>
<dbReference type="RefSeq" id="WP_123291196.1">
    <property type="nucleotide sequence ID" value="NZ_RJVA01000015.1"/>
</dbReference>
<proteinExistence type="predicted"/>
<feature type="modified residue" description="4-aspartylphosphate" evidence="2">
    <location>
        <position position="53"/>
    </location>
</feature>
<dbReference type="GO" id="GO:0000160">
    <property type="term" value="P:phosphorelay signal transduction system"/>
    <property type="evidence" value="ECO:0007669"/>
    <property type="project" value="InterPro"/>
</dbReference>
<gene>
    <name evidence="5" type="ORF">EDC27_2738</name>
</gene>
<accession>A0A3N1UK20</accession>
<evidence type="ECO:0000259" key="4">
    <source>
        <dbReference type="PROSITE" id="PS50110"/>
    </source>
</evidence>
<dbReference type="OrthoDB" id="5392850at2"/>
<dbReference type="InterPro" id="IPR011006">
    <property type="entry name" value="CheY-like_superfamily"/>
</dbReference>
<dbReference type="Gene3D" id="3.40.50.2300">
    <property type="match status" value="1"/>
</dbReference>
<dbReference type="InterPro" id="IPR001789">
    <property type="entry name" value="Sig_transdc_resp-reg_receiver"/>
</dbReference>
<dbReference type="AlphaFoldDB" id="A0A3N1UK20"/>
<keyword evidence="1 2" id="KW-0597">Phosphoprotein</keyword>
<evidence type="ECO:0000313" key="5">
    <source>
        <dbReference type="EMBL" id="ROQ90128.1"/>
    </source>
</evidence>
<dbReference type="Pfam" id="PF00072">
    <property type="entry name" value="Response_reg"/>
    <property type="match status" value="1"/>
</dbReference>
<name>A0A3N1UK20_9BACT</name>
<dbReference type="CDD" id="cd17569">
    <property type="entry name" value="REC_HupR-like"/>
    <property type="match status" value="1"/>
</dbReference>
<dbReference type="SUPFAM" id="SSF52172">
    <property type="entry name" value="CheY-like"/>
    <property type="match status" value="1"/>
</dbReference>